<evidence type="ECO:0008006" key="3">
    <source>
        <dbReference type="Google" id="ProtNLM"/>
    </source>
</evidence>
<dbReference type="Proteomes" id="UP001596220">
    <property type="component" value="Unassembled WGS sequence"/>
</dbReference>
<gene>
    <name evidence="1" type="ORF">ACFP3R_15720</name>
</gene>
<evidence type="ECO:0000313" key="2">
    <source>
        <dbReference type="Proteomes" id="UP001596220"/>
    </source>
</evidence>
<name>A0ABW1P558_9PSEU</name>
<reference evidence="2" key="1">
    <citation type="journal article" date="2019" name="Int. J. Syst. Evol. Microbiol.">
        <title>The Global Catalogue of Microorganisms (GCM) 10K type strain sequencing project: providing services to taxonomists for standard genome sequencing and annotation.</title>
        <authorList>
            <consortium name="The Broad Institute Genomics Platform"/>
            <consortium name="The Broad Institute Genome Sequencing Center for Infectious Disease"/>
            <person name="Wu L."/>
            <person name="Ma J."/>
        </authorList>
    </citation>
    <scope>NUCLEOTIDE SEQUENCE [LARGE SCALE GENOMIC DNA]</scope>
    <source>
        <strain evidence="2">CGMCC 4.7246</strain>
    </source>
</reference>
<accession>A0ABW1P558</accession>
<organism evidence="1 2">
    <name type="scientific">Saccharothrix lopnurensis</name>
    <dbReference type="NCBI Taxonomy" id="1670621"/>
    <lineage>
        <taxon>Bacteria</taxon>
        <taxon>Bacillati</taxon>
        <taxon>Actinomycetota</taxon>
        <taxon>Actinomycetes</taxon>
        <taxon>Pseudonocardiales</taxon>
        <taxon>Pseudonocardiaceae</taxon>
        <taxon>Saccharothrix</taxon>
    </lineage>
</organism>
<protein>
    <recommendedName>
        <fullName evidence="3">DUF2384 domain-containing protein</fullName>
    </recommendedName>
</protein>
<proteinExistence type="predicted"/>
<sequence>MTQRRPRHGQGSGLGLSTAGELLAMLCRAEAASARLDPDQFGDLVHARGELWRSTAGDHERVSADRRRAVLAYPDLARRLRLLLDLPDAKRWTGYMPPAVDQNGRPNDSPIRAALVKLVHEAYTREHAGEAASA</sequence>
<keyword evidence="2" id="KW-1185">Reference proteome</keyword>
<comment type="caution">
    <text evidence="1">The sequence shown here is derived from an EMBL/GenBank/DDBJ whole genome shotgun (WGS) entry which is preliminary data.</text>
</comment>
<evidence type="ECO:0000313" key="1">
    <source>
        <dbReference type="EMBL" id="MFC6090729.1"/>
    </source>
</evidence>
<dbReference type="RefSeq" id="WP_380636901.1">
    <property type="nucleotide sequence ID" value="NZ_JBHSQO010000013.1"/>
</dbReference>
<dbReference type="EMBL" id="JBHSQO010000013">
    <property type="protein sequence ID" value="MFC6090729.1"/>
    <property type="molecule type" value="Genomic_DNA"/>
</dbReference>